<comment type="pathway">
    <text evidence="2 9">Carbohydrate degradation; pentose phosphate pathway; D-glyceraldehyde 3-phosphate and beta-D-fructose 6-phosphate from D-ribose 5-phosphate and D-xylulose 5-phosphate (non-oxidative stage): step 2/3.</text>
</comment>
<evidence type="ECO:0000256" key="6">
    <source>
        <dbReference type="ARBA" id="ARBA00023126"/>
    </source>
</evidence>
<reference evidence="11 12" key="1">
    <citation type="submission" date="2022-09" db="EMBL/GenBank/DDBJ databases">
        <title>complete genome sequences of Clostridium tetani str. KHSU-234311-028 isolated from soil.</title>
        <authorList>
            <person name="Sekizuka T."/>
            <person name="Shitada C."/>
            <person name="Takahashi M."/>
            <person name="Kuroda M."/>
        </authorList>
    </citation>
    <scope>NUCLEOTIDE SEQUENCE [LARGE SCALE GENOMIC DNA]</scope>
    <source>
        <strain evidence="11 12">KHSU-234311-028</strain>
    </source>
</reference>
<dbReference type="InterPro" id="IPR022999">
    <property type="entry name" value="Transaldolase_3B"/>
</dbReference>
<dbReference type="GO" id="GO:0006098">
    <property type="term" value="P:pentose-phosphate shunt"/>
    <property type="evidence" value="ECO:0007669"/>
    <property type="project" value="UniProtKB-UniRule"/>
</dbReference>
<name>A0ABC8E8F4_CLOTA</name>
<evidence type="ECO:0000259" key="10">
    <source>
        <dbReference type="PROSITE" id="PS51096"/>
    </source>
</evidence>
<dbReference type="Gene3D" id="3.20.20.70">
    <property type="entry name" value="Aldolase class I"/>
    <property type="match status" value="1"/>
</dbReference>
<evidence type="ECO:0000256" key="5">
    <source>
        <dbReference type="ARBA" id="ARBA00022679"/>
    </source>
</evidence>
<dbReference type="HAMAP" id="MF_00494">
    <property type="entry name" value="Transaldolase_3b"/>
    <property type="match status" value="1"/>
</dbReference>
<comment type="function">
    <text evidence="9">Transaldolase is important for the balance of metabolites in the pentose-phosphate pathway.</text>
</comment>
<keyword evidence="5 9" id="KW-0808">Transferase</keyword>
<evidence type="ECO:0000313" key="11">
    <source>
        <dbReference type="EMBL" id="BDR79813.1"/>
    </source>
</evidence>
<proteinExistence type="inferred from homology"/>
<dbReference type="NCBIfam" id="TIGR00875">
    <property type="entry name" value="fsa_talC_mipB"/>
    <property type="match status" value="1"/>
</dbReference>
<evidence type="ECO:0000256" key="9">
    <source>
        <dbReference type="HAMAP-Rule" id="MF_00494"/>
    </source>
</evidence>
<accession>A0ABC8E8F4</accession>
<dbReference type="FunFam" id="3.20.20.70:FF:000018">
    <property type="entry name" value="Probable transaldolase"/>
    <property type="match status" value="1"/>
</dbReference>
<dbReference type="GO" id="GO:0004801">
    <property type="term" value="F:transaldolase activity"/>
    <property type="evidence" value="ECO:0007669"/>
    <property type="project" value="UniProtKB-UniRule"/>
</dbReference>
<dbReference type="PANTHER" id="PTHR10683">
    <property type="entry name" value="TRANSALDOLASE"/>
    <property type="match status" value="1"/>
</dbReference>
<keyword evidence="4 9" id="KW-0963">Cytoplasm</keyword>
<comment type="catalytic activity">
    <reaction evidence="8 9">
        <text>D-sedoheptulose 7-phosphate + D-glyceraldehyde 3-phosphate = D-erythrose 4-phosphate + beta-D-fructose 6-phosphate</text>
        <dbReference type="Rhea" id="RHEA:17053"/>
        <dbReference type="ChEBI" id="CHEBI:16897"/>
        <dbReference type="ChEBI" id="CHEBI:57483"/>
        <dbReference type="ChEBI" id="CHEBI:57634"/>
        <dbReference type="ChEBI" id="CHEBI:59776"/>
        <dbReference type="EC" id="2.2.1.2"/>
    </reaction>
</comment>
<keyword evidence="7 9" id="KW-0704">Schiff base</keyword>
<dbReference type="InterPro" id="IPR004731">
    <property type="entry name" value="Transaldolase_3B/F6P_aldolase"/>
</dbReference>
<evidence type="ECO:0000256" key="1">
    <source>
        <dbReference type="ARBA" id="ARBA00004496"/>
    </source>
</evidence>
<feature type="active site" description="Schiff-base intermediate with substrate" evidence="9">
    <location>
        <position position="95"/>
    </location>
</feature>
<evidence type="ECO:0000256" key="3">
    <source>
        <dbReference type="ARBA" id="ARBA00005740"/>
    </source>
</evidence>
<dbReference type="PANTHER" id="PTHR10683:SF36">
    <property type="entry name" value="TRANSALDOLASE"/>
    <property type="match status" value="1"/>
</dbReference>
<organism evidence="11 12">
    <name type="scientific">Clostridium tetani</name>
    <dbReference type="NCBI Taxonomy" id="1513"/>
    <lineage>
        <taxon>Bacteria</taxon>
        <taxon>Bacillati</taxon>
        <taxon>Bacillota</taxon>
        <taxon>Clostridia</taxon>
        <taxon>Eubacteriales</taxon>
        <taxon>Clostridiaceae</taxon>
        <taxon>Clostridium</taxon>
    </lineage>
</organism>
<dbReference type="InterPro" id="IPR033919">
    <property type="entry name" value="TSA/FSA_arc/bac"/>
</dbReference>
<dbReference type="EMBL" id="AP026818">
    <property type="protein sequence ID" value="BDR79813.1"/>
    <property type="molecule type" value="Genomic_DNA"/>
</dbReference>
<dbReference type="InterPro" id="IPR004701">
    <property type="entry name" value="PTS_EIIA_man-typ"/>
</dbReference>
<dbReference type="AlphaFoldDB" id="A0ABC8E8F4"/>
<evidence type="ECO:0000313" key="12">
    <source>
        <dbReference type="Proteomes" id="UP001321763"/>
    </source>
</evidence>
<dbReference type="Proteomes" id="UP001321763">
    <property type="component" value="Chromosome"/>
</dbReference>
<keyword evidence="6 9" id="KW-0570">Pentose shunt</keyword>
<dbReference type="InterPro" id="IPR013785">
    <property type="entry name" value="Aldolase_TIM"/>
</dbReference>
<evidence type="ECO:0000256" key="7">
    <source>
        <dbReference type="ARBA" id="ARBA00023270"/>
    </source>
</evidence>
<comment type="similarity">
    <text evidence="3 9">Belongs to the transaldolase family. Type 3B subfamily.</text>
</comment>
<dbReference type="Pfam" id="PF00923">
    <property type="entry name" value="TAL_FSA"/>
    <property type="match status" value="1"/>
</dbReference>
<evidence type="ECO:0000256" key="4">
    <source>
        <dbReference type="ARBA" id="ARBA00022490"/>
    </source>
</evidence>
<feature type="domain" description="PTS EIIA type-4" evidence="10">
    <location>
        <begin position="1"/>
        <end position="86"/>
    </location>
</feature>
<gene>
    <name evidence="9 11" type="primary">tal</name>
    <name evidence="11" type="ORF">K234311028_00590</name>
</gene>
<dbReference type="EC" id="2.2.1.2" evidence="9"/>
<dbReference type="SUPFAM" id="SSF51569">
    <property type="entry name" value="Aldolase"/>
    <property type="match status" value="1"/>
</dbReference>
<dbReference type="PROSITE" id="PS51096">
    <property type="entry name" value="PTS_EIIA_TYPE_4"/>
    <property type="match status" value="1"/>
</dbReference>
<dbReference type="InterPro" id="IPR001585">
    <property type="entry name" value="TAL/FSA"/>
</dbReference>
<protein>
    <recommendedName>
        <fullName evidence="9">Probable transaldolase</fullName>
        <ecNumber evidence="9">2.2.1.2</ecNumber>
    </recommendedName>
</protein>
<evidence type="ECO:0000256" key="2">
    <source>
        <dbReference type="ARBA" id="ARBA00004857"/>
    </source>
</evidence>
<comment type="subcellular location">
    <subcellularLocation>
        <location evidence="1 9">Cytoplasm</location>
    </subcellularLocation>
</comment>
<dbReference type="GO" id="GO:0005737">
    <property type="term" value="C:cytoplasm"/>
    <property type="evidence" value="ECO:0007669"/>
    <property type="project" value="UniProtKB-SubCell"/>
</dbReference>
<sequence length="226" mass="24911">MVIIDLLKGVVYMKFFIDTANVEEIKKVAKWGVLDGVTTNPTLIAREGRDLKEVIEEICSIVDGPISAEVISLESEKMVEEAKELIKIHKNIVIKVPMCEEGLKAVSELTKLGIKTNVTLIFSAQQALLAAKAGATYVSPFLGRIDDIGSFGIQLVEDIVTIFTNFGIESEIICASIRTPIHVLECARVGGDIATVPYKVFAQMLKHPLTDRGIEQFLQDYKSMNK</sequence>
<dbReference type="PROSITE" id="PS01054">
    <property type="entry name" value="TRANSALDOLASE_1"/>
    <property type="match status" value="1"/>
</dbReference>
<dbReference type="PROSITE" id="PS00958">
    <property type="entry name" value="TRANSALDOLASE_2"/>
    <property type="match status" value="1"/>
</dbReference>
<evidence type="ECO:0000256" key="8">
    <source>
        <dbReference type="ARBA" id="ARBA00048810"/>
    </source>
</evidence>
<dbReference type="InterPro" id="IPR018225">
    <property type="entry name" value="Transaldolase_AS"/>
</dbReference>
<dbReference type="CDD" id="cd00956">
    <property type="entry name" value="Transaldolase_FSA"/>
    <property type="match status" value="1"/>
</dbReference>